<evidence type="ECO:0000313" key="5">
    <source>
        <dbReference type="Proteomes" id="UP000308838"/>
    </source>
</evidence>
<dbReference type="Pfam" id="PF01817">
    <property type="entry name" value="CM_2"/>
    <property type="match status" value="1"/>
</dbReference>
<dbReference type="Gene3D" id="1.20.59.10">
    <property type="entry name" value="Chorismate mutase"/>
    <property type="match status" value="1"/>
</dbReference>
<dbReference type="AlphaFoldDB" id="A0A4U7BL75"/>
<evidence type="ECO:0000313" key="4">
    <source>
        <dbReference type="EMBL" id="TKX31261.1"/>
    </source>
</evidence>
<dbReference type="InterPro" id="IPR036979">
    <property type="entry name" value="CM_dom_sf"/>
</dbReference>
<comment type="caution">
    <text evidence="4">The sequence shown here is derived from an EMBL/GenBank/DDBJ whole genome shotgun (WGS) entry which is preliminary data.</text>
</comment>
<dbReference type="PROSITE" id="PS51168">
    <property type="entry name" value="CHORISMATE_MUT_2"/>
    <property type="match status" value="1"/>
</dbReference>
<keyword evidence="5" id="KW-1185">Reference proteome</keyword>
<sequence>MLDLKELRDKIDIVDDKILELLNERMAYVKSIGEIKKSHNKEIYYPEREKAILNRLKNKNLKNLDHDAIELIYEKIFAVSRNLEIK</sequence>
<dbReference type="GO" id="GO:0046417">
    <property type="term" value="P:chorismate metabolic process"/>
    <property type="evidence" value="ECO:0007669"/>
    <property type="project" value="InterPro"/>
</dbReference>
<organism evidence="4 5">
    <name type="scientific">Campylobacter estrildidarum</name>
    <dbReference type="NCBI Taxonomy" id="2510189"/>
    <lineage>
        <taxon>Bacteria</taxon>
        <taxon>Pseudomonadati</taxon>
        <taxon>Campylobacterota</taxon>
        <taxon>Epsilonproteobacteria</taxon>
        <taxon>Campylobacterales</taxon>
        <taxon>Campylobacteraceae</taxon>
        <taxon>Campylobacter</taxon>
    </lineage>
</organism>
<proteinExistence type="predicted"/>
<dbReference type="NCBIfam" id="TIGR01807">
    <property type="entry name" value="CM_P2"/>
    <property type="match status" value="1"/>
</dbReference>
<dbReference type="SUPFAM" id="SSF48600">
    <property type="entry name" value="Chorismate mutase II"/>
    <property type="match status" value="1"/>
</dbReference>
<dbReference type="GO" id="GO:0009697">
    <property type="term" value="P:salicylic acid biosynthetic process"/>
    <property type="evidence" value="ECO:0007669"/>
    <property type="project" value="TreeGrafter"/>
</dbReference>
<evidence type="ECO:0000256" key="1">
    <source>
        <dbReference type="ARBA" id="ARBA00012404"/>
    </source>
</evidence>
<keyword evidence="2" id="KW-0413">Isomerase</keyword>
<dbReference type="Proteomes" id="UP000308838">
    <property type="component" value="Unassembled WGS sequence"/>
</dbReference>
<dbReference type="OrthoDB" id="9802281at2"/>
<dbReference type="SMART" id="SM00830">
    <property type="entry name" value="CM_2"/>
    <property type="match status" value="1"/>
</dbReference>
<dbReference type="EC" id="5.4.99.5" evidence="1"/>
<evidence type="ECO:0000259" key="3">
    <source>
        <dbReference type="PROSITE" id="PS51168"/>
    </source>
</evidence>
<feature type="domain" description="Chorismate mutase" evidence="3">
    <location>
        <begin position="1"/>
        <end position="86"/>
    </location>
</feature>
<dbReference type="EMBL" id="NXLZ01000004">
    <property type="protein sequence ID" value="TKX31261.1"/>
    <property type="molecule type" value="Genomic_DNA"/>
</dbReference>
<name>A0A4U7BL75_9BACT</name>
<dbReference type="InterPro" id="IPR002701">
    <property type="entry name" value="CM_II_prokaryot"/>
</dbReference>
<reference evidence="4 5" key="1">
    <citation type="submission" date="2018-05" db="EMBL/GenBank/DDBJ databases">
        <title>Novel Campyloabacter and Helicobacter Species and Strains.</title>
        <authorList>
            <person name="Mannion A.J."/>
            <person name="Shen Z."/>
            <person name="Fox J.G."/>
        </authorList>
    </citation>
    <scope>NUCLEOTIDE SEQUENCE [LARGE SCALE GENOMIC DNA]</scope>
    <source>
        <strain evidence="5">MIT17-664</strain>
    </source>
</reference>
<dbReference type="GO" id="GO:0005737">
    <property type="term" value="C:cytoplasm"/>
    <property type="evidence" value="ECO:0007669"/>
    <property type="project" value="InterPro"/>
</dbReference>
<evidence type="ECO:0000256" key="2">
    <source>
        <dbReference type="ARBA" id="ARBA00023235"/>
    </source>
</evidence>
<dbReference type="GO" id="GO:0004106">
    <property type="term" value="F:chorismate mutase activity"/>
    <property type="evidence" value="ECO:0007669"/>
    <property type="project" value="UniProtKB-EC"/>
</dbReference>
<accession>A0A4U7BL75</accession>
<dbReference type="PANTHER" id="PTHR38041">
    <property type="entry name" value="CHORISMATE MUTASE"/>
    <property type="match status" value="1"/>
</dbReference>
<dbReference type="InterPro" id="IPR036263">
    <property type="entry name" value="Chorismate_II_sf"/>
</dbReference>
<dbReference type="InterPro" id="IPR010957">
    <property type="entry name" value="G/b/e-P-prot_chorismate_mutase"/>
</dbReference>
<gene>
    <name evidence="4" type="primary">pheA</name>
    <name evidence="4" type="ORF">CQA69_03190</name>
</gene>
<protein>
    <recommendedName>
        <fullName evidence="1">chorismate mutase</fullName>
        <ecNumber evidence="1">5.4.99.5</ecNumber>
    </recommendedName>
</protein>
<dbReference type="PANTHER" id="PTHR38041:SF1">
    <property type="entry name" value="CHORISMATE MUTASE"/>
    <property type="match status" value="1"/>
</dbReference>
<dbReference type="InterPro" id="IPR051331">
    <property type="entry name" value="Chorismate_mutase-related"/>
</dbReference>
<dbReference type="GO" id="GO:0009094">
    <property type="term" value="P:L-phenylalanine biosynthetic process"/>
    <property type="evidence" value="ECO:0007669"/>
    <property type="project" value="InterPro"/>
</dbReference>